<accession>A0A0N4XC68</accession>
<reference evidence="2 3" key="2">
    <citation type="submission" date="2018-11" db="EMBL/GenBank/DDBJ databases">
        <authorList>
            <consortium name="Pathogen Informatics"/>
        </authorList>
    </citation>
    <scope>NUCLEOTIDE SEQUENCE [LARGE SCALE GENOMIC DNA]</scope>
</reference>
<sequence>MMNSEMIQQNYVRKKDIVGKGDCDKWSIQHEDKACSGYPSGPASLITPPVRPKNRNRSQQSEIYVDIDPIKTSGK</sequence>
<gene>
    <name evidence="2" type="ORF">NBR_LOCUS26</name>
</gene>
<protein>
    <submittedName>
        <fullName evidence="2 4">Uncharacterized protein</fullName>
    </submittedName>
</protein>
<evidence type="ECO:0000313" key="4">
    <source>
        <dbReference type="WBParaSite" id="NBR_0000002501-mRNA-1"/>
    </source>
</evidence>
<keyword evidence="3" id="KW-1185">Reference proteome</keyword>
<dbReference type="EMBL" id="UYSL01000004">
    <property type="protein sequence ID" value="VDL61812.1"/>
    <property type="molecule type" value="Genomic_DNA"/>
</dbReference>
<proteinExistence type="predicted"/>
<name>A0A0N4XC68_NIPBR</name>
<organism evidence="4">
    <name type="scientific">Nippostrongylus brasiliensis</name>
    <name type="common">Rat hookworm</name>
    <dbReference type="NCBI Taxonomy" id="27835"/>
    <lineage>
        <taxon>Eukaryota</taxon>
        <taxon>Metazoa</taxon>
        <taxon>Ecdysozoa</taxon>
        <taxon>Nematoda</taxon>
        <taxon>Chromadorea</taxon>
        <taxon>Rhabditida</taxon>
        <taxon>Rhabditina</taxon>
        <taxon>Rhabditomorpha</taxon>
        <taxon>Strongyloidea</taxon>
        <taxon>Heligmosomidae</taxon>
        <taxon>Nippostrongylus</taxon>
    </lineage>
</organism>
<dbReference type="Proteomes" id="UP000271162">
    <property type="component" value="Unassembled WGS sequence"/>
</dbReference>
<reference evidence="4" key="1">
    <citation type="submission" date="2017-02" db="UniProtKB">
        <authorList>
            <consortium name="WormBaseParasite"/>
        </authorList>
    </citation>
    <scope>IDENTIFICATION</scope>
</reference>
<feature type="region of interest" description="Disordered" evidence="1">
    <location>
        <begin position="33"/>
        <end position="75"/>
    </location>
</feature>
<dbReference type="AlphaFoldDB" id="A0A0N4XC68"/>
<dbReference type="WBParaSite" id="NBR_0000002501-mRNA-1">
    <property type="protein sequence ID" value="NBR_0000002501-mRNA-1"/>
    <property type="gene ID" value="NBR_0000002501"/>
</dbReference>
<evidence type="ECO:0000313" key="2">
    <source>
        <dbReference type="EMBL" id="VDL61812.1"/>
    </source>
</evidence>
<evidence type="ECO:0000256" key="1">
    <source>
        <dbReference type="SAM" id="MobiDB-lite"/>
    </source>
</evidence>
<evidence type="ECO:0000313" key="3">
    <source>
        <dbReference type="Proteomes" id="UP000271162"/>
    </source>
</evidence>